<gene>
    <name evidence="1" type="ORF">OLEAN_C26570</name>
</gene>
<reference evidence="1 2" key="1">
    <citation type="journal article" date="2013" name="Nat. Commun.">
        <title>Genome sequence and functional genomic analysis of the oil-degrading bacterium Oleispira antarctica.</title>
        <authorList>
            <person name="Kube M."/>
            <person name="Chernikova T.N."/>
            <person name="Al-Ramahi Y."/>
            <person name="Beloqui A."/>
            <person name="Lopez-Cortez N."/>
            <person name="Guazzaroni M.E."/>
            <person name="Heipieper H.J."/>
            <person name="Klages S."/>
            <person name="Kotsyurbenko O.R."/>
            <person name="Langer I."/>
            <person name="Nechitaylo T.Y."/>
            <person name="Lunsdorf H."/>
            <person name="Fernandez M."/>
            <person name="Juarez S."/>
            <person name="Ciordia S."/>
            <person name="Singer A."/>
            <person name="Kagan O."/>
            <person name="Egorova O."/>
            <person name="Petit P.A."/>
            <person name="Stogios P."/>
            <person name="Kim Y."/>
            <person name="Tchigvintsev A."/>
            <person name="Flick R."/>
            <person name="Denaro R."/>
            <person name="Genovese M."/>
            <person name="Albar J.P."/>
            <person name="Reva O.N."/>
            <person name="Martinez-Gomariz M."/>
            <person name="Tran H."/>
            <person name="Ferrer M."/>
            <person name="Savchenko A."/>
            <person name="Yakunin A.F."/>
            <person name="Yakimov M.M."/>
            <person name="Golyshina O.V."/>
            <person name="Reinhardt R."/>
            <person name="Golyshin P.N."/>
        </authorList>
    </citation>
    <scope>NUCLEOTIDE SEQUENCE [LARGE SCALE GENOMIC DNA]</scope>
</reference>
<dbReference type="AlphaFoldDB" id="R4YTA4"/>
<evidence type="ECO:0000313" key="1">
    <source>
        <dbReference type="EMBL" id="CCK76833.1"/>
    </source>
</evidence>
<name>R4YTA4_OLEAN</name>
<dbReference type="OrthoDB" id="8453791at2"/>
<dbReference type="STRING" id="698738.OLEAN_C26570"/>
<sequence length="348" mass="39760">MNTDALTMILKHLVGYINQVFKPCTLQGSWPTAKDLPLYLQGEWAYQIVELDGQRCLLMLDEREQPDTAQRLKKTLNKINKYFEGPVIYGVSELASYNRKRLIDQGIAFVVPGKQLYLPFMALDLRENFAAETKTDTTTLGACAQQLLLMQLHGLWQQDVSAQALGGQLGVSKMTVSRAYRELNEFSLARVTLVGRRSELVFEVNNGELWNLAQPYLISPVKKQVYISKDQYRQHSDIFQYSAGEQALAQQGMLALPKQRCAAINAADWSSLKNLIGLEEQMGTDDDAVLIQLWRYNPGWLSDISNEFTKQCAIDRISLYLSLQNQKDERIHIALDEMMQEFWKEHRG</sequence>
<organism evidence="1 2">
    <name type="scientific">Oleispira antarctica RB-8</name>
    <dbReference type="NCBI Taxonomy" id="698738"/>
    <lineage>
        <taxon>Bacteria</taxon>
        <taxon>Pseudomonadati</taxon>
        <taxon>Pseudomonadota</taxon>
        <taxon>Gammaproteobacteria</taxon>
        <taxon>Oceanospirillales</taxon>
        <taxon>Oceanospirillaceae</taxon>
        <taxon>Oleispira</taxon>
    </lineage>
</organism>
<accession>R4YTA4</accession>
<keyword evidence="2" id="KW-1185">Reference proteome</keyword>
<proteinExistence type="predicted"/>
<dbReference type="HOGENOM" id="CLU_070332_0_0_6"/>
<dbReference type="KEGG" id="oai:OLEAN_C26570"/>
<dbReference type="Proteomes" id="UP000032749">
    <property type="component" value="Chromosome"/>
</dbReference>
<dbReference type="EMBL" id="FO203512">
    <property type="protein sequence ID" value="CCK76833.1"/>
    <property type="molecule type" value="Genomic_DNA"/>
</dbReference>
<protein>
    <submittedName>
        <fullName evidence="1">Uncharacterized protein</fullName>
    </submittedName>
</protein>
<evidence type="ECO:0000313" key="2">
    <source>
        <dbReference type="Proteomes" id="UP000032749"/>
    </source>
</evidence>